<feature type="compositionally biased region" description="Polar residues" evidence="1">
    <location>
        <begin position="306"/>
        <end position="315"/>
    </location>
</feature>
<dbReference type="KEGG" id="vg:36841973"/>
<protein>
    <recommendedName>
        <fullName evidence="2">DUF5860 domain-containing protein</fullName>
    </recommendedName>
</protein>
<dbReference type="Proteomes" id="UP000249758">
    <property type="component" value="Segment"/>
</dbReference>
<dbReference type="InterPro" id="IPR043848">
    <property type="entry name" value="DUF5860"/>
</dbReference>
<gene>
    <name evidence="3" type="ORF">pmac_cds_830</name>
</gene>
<evidence type="ECO:0000256" key="1">
    <source>
        <dbReference type="SAM" id="MobiDB-lite"/>
    </source>
</evidence>
<dbReference type="GeneID" id="36841973"/>
<feature type="compositionally biased region" description="Basic and acidic residues" evidence="1">
    <location>
        <begin position="349"/>
        <end position="358"/>
    </location>
</feature>
<name>A0A2U7UG86_9VIRU</name>
<evidence type="ECO:0000313" key="3">
    <source>
        <dbReference type="EMBL" id="AVK77518.1"/>
    </source>
</evidence>
<dbReference type="Pfam" id="PF19178">
    <property type="entry name" value="DUF5860"/>
    <property type="match status" value="1"/>
</dbReference>
<dbReference type="RefSeq" id="YP_009481514.1">
    <property type="nucleotide sequence ID" value="NC_037665.1"/>
</dbReference>
<sequence>MDHCDHNVPVETRDAPLPPVKDVLRKTPNMSGPCMRVFLDIDEMIDVTCKDHARRYPYDPLVGVIQQRRWTADKPGAVDLVAMHIDWRSDCRHMIAHTTLHHCHRMLSRYRIGAGCRAVLSAHVSKEDGATKAWLQLYLEPVGESHDTTPPPSDMLVDDAMACETLPLREPLPRDPVPSSPPLAAPPADAGSPRKVTNRETPHQGVLKVLGLYPNLPAESRKMIAALVRSIGHLACEWVANVGTSPVSTITVTAPADIALAAQRIKSIACVHGRIHISASCQPSGEVVLAIVPARDETSPKGGSEGASQATTTPTHFILPKPEPAGADETNAKANPPGPHAPPTQPASRGDDTSEAVERAPPCAAAPPAQTPVDIITLYPTMTIQEAGYVFAAENQLVGVAHHWVTLTTLLAMRAKTVSVSLRAAPAAMARAVSEHTGLRGGTKKVVLALCKDTVETSRLLCAIVDVLPGPERQSPIQVAALYPHLTLCDAIVVGALEARLCTLPHVWVARWPNSFPSQRTRLTPDMDQAMGIADLLCGGMVGHENAWLVLALERTDDDGGGLWLSYGRASSQTKSA</sequence>
<reference evidence="3" key="1">
    <citation type="journal article" date="2018" name="Nat. Commun.">
        <title>Diversity and evolution of the emerging Pandoraviridae family.</title>
        <authorList>
            <person name="Legendre M."/>
            <person name="Fabre E."/>
            <person name="Poirot O."/>
            <person name="Jeudy S."/>
            <person name="Lartigue A."/>
            <person name="Alempic J.M."/>
            <person name="Beucher L."/>
            <person name="Philippe N."/>
            <person name="Bertaux L."/>
            <person name="Christo-Foroux E."/>
            <person name="Labadie K."/>
            <person name="Coute Y."/>
            <person name="Abergel C."/>
            <person name="Claverie J.M."/>
        </authorList>
    </citation>
    <scope>NUCLEOTIDE SEQUENCE [LARGE SCALE GENOMIC DNA]</scope>
    <source>
        <strain evidence="3">Macleodensis</strain>
    </source>
</reference>
<feature type="compositionally biased region" description="Pro residues" evidence="1">
    <location>
        <begin position="174"/>
        <end position="185"/>
    </location>
</feature>
<accession>A0A2U7UG86</accession>
<dbReference type="EMBL" id="MG011691">
    <property type="protein sequence ID" value="AVK77518.1"/>
    <property type="molecule type" value="Genomic_DNA"/>
</dbReference>
<proteinExistence type="predicted"/>
<evidence type="ECO:0000259" key="2">
    <source>
        <dbReference type="Pfam" id="PF19178"/>
    </source>
</evidence>
<feature type="region of interest" description="Disordered" evidence="1">
    <location>
        <begin position="169"/>
        <end position="201"/>
    </location>
</feature>
<feature type="domain" description="DUF5860" evidence="2">
    <location>
        <begin position="370"/>
        <end position="536"/>
    </location>
</feature>
<organism evidence="3">
    <name type="scientific">Pandoravirus macleodensis</name>
    <dbReference type="NCBI Taxonomy" id="2107707"/>
    <lineage>
        <taxon>Viruses</taxon>
        <taxon>Pandoravirus</taxon>
    </lineage>
</organism>
<feature type="compositionally biased region" description="Pro residues" evidence="1">
    <location>
        <begin position="336"/>
        <end position="345"/>
    </location>
</feature>
<feature type="region of interest" description="Disordered" evidence="1">
    <location>
        <begin position="296"/>
        <end position="368"/>
    </location>
</feature>